<accession>A0ABV3SGE0</accession>
<name>A0ABV3SGE0_9HYPH</name>
<protein>
    <submittedName>
        <fullName evidence="3">DNA-binding protein</fullName>
    </submittedName>
</protein>
<organism evidence="3 4">
    <name type="scientific">Aquibium pacificus</name>
    <dbReference type="NCBI Taxonomy" id="3153579"/>
    <lineage>
        <taxon>Bacteria</taxon>
        <taxon>Pseudomonadati</taxon>
        <taxon>Pseudomonadota</taxon>
        <taxon>Alphaproteobacteria</taxon>
        <taxon>Hyphomicrobiales</taxon>
        <taxon>Phyllobacteriaceae</taxon>
        <taxon>Aquibium</taxon>
    </lineage>
</organism>
<dbReference type="PANTHER" id="PTHR11276:SF28">
    <property type="entry name" value="DNA POLYMERASE LAMBDA"/>
    <property type="match status" value="1"/>
</dbReference>
<dbReference type="PANTHER" id="PTHR11276">
    <property type="entry name" value="DNA POLYMERASE TYPE-X FAMILY MEMBER"/>
    <property type="match status" value="1"/>
</dbReference>
<dbReference type="Gene3D" id="1.10.150.20">
    <property type="entry name" value="5' to 3' exonuclease, C-terminal subdomain"/>
    <property type="match status" value="1"/>
</dbReference>
<dbReference type="InterPro" id="IPR027421">
    <property type="entry name" value="DNA_pol_lamdba_lyase_dom_sf"/>
</dbReference>
<proteinExistence type="predicted"/>
<evidence type="ECO:0000259" key="2">
    <source>
        <dbReference type="Pfam" id="PF14716"/>
    </source>
</evidence>
<evidence type="ECO:0000256" key="1">
    <source>
        <dbReference type="SAM" id="MobiDB-lite"/>
    </source>
</evidence>
<evidence type="ECO:0000313" key="3">
    <source>
        <dbReference type="EMBL" id="MEX0405807.1"/>
    </source>
</evidence>
<dbReference type="InterPro" id="IPR022312">
    <property type="entry name" value="DNA_pol_X"/>
</dbReference>
<keyword evidence="3" id="KW-0238">DNA-binding</keyword>
<sequence length="304" mass="33273">MDAQFVVRPERTDRKDDTSKPGSPLGENIAVAAKLNDFAELLDQQGADGFRARAYRGAAETVAGLKDPVSGILAREGRAGLVSLPGIGEGIAGAIAEMVATGRWSQLDRLRGDLVPEALFRTLPGIGPELAHRLAEDAQLETLEELEAALHLGDLKIEGLGPRRRAMLAASLAERLGRPILLRVSPNASPPPVAMLLEVDRMYRDRAAKGELRTIAPKRFNPAGEAWLPILHARHGEWHFTALYSNTLRAHQLGKTRDWVVIHFHADRQPDGRCTVVTETRGPFAGRRVVRGREDETPIEEQSP</sequence>
<dbReference type="GO" id="GO:0003677">
    <property type="term" value="F:DNA binding"/>
    <property type="evidence" value="ECO:0007669"/>
    <property type="project" value="UniProtKB-KW"/>
</dbReference>
<gene>
    <name evidence="3" type="ORF">ABGN05_09055</name>
</gene>
<dbReference type="Gene3D" id="1.10.150.110">
    <property type="entry name" value="DNA polymerase beta, N-terminal domain-like"/>
    <property type="match status" value="1"/>
</dbReference>
<dbReference type="Proteomes" id="UP001556692">
    <property type="component" value="Unassembled WGS sequence"/>
</dbReference>
<feature type="domain" description="Crossover junction endonuclease MUS81-like HHH" evidence="2">
    <location>
        <begin position="28"/>
        <end position="103"/>
    </location>
</feature>
<dbReference type="RefSeq" id="WP_367953684.1">
    <property type="nucleotide sequence ID" value="NZ_JBDPGJ010000002.1"/>
</dbReference>
<dbReference type="Pfam" id="PF14716">
    <property type="entry name" value="HHH_8"/>
    <property type="match status" value="1"/>
</dbReference>
<comment type="caution">
    <text evidence="3">The sequence shown here is derived from an EMBL/GenBank/DDBJ whole genome shotgun (WGS) entry which is preliminary data.</text>
</comment>
<reference evidence="3 4" key="1">
    <citation type="submission" date="2024-05" db="EMBL/GenBank/DDBJ databases">
        <authorList>
            <person name="Jiang F."/>
        </authorList>
    </citation>
    <scope>NUCLEOTIDE SEQUENCE [LARGE SCALE GENOMIC DNA]</scope>
    <source>
        <strain evidence="3 4">LZ166</strain>
    </source>
</reference>
<dbReference type="EMBL" id="JBDPGJ010000002">
    <property type="protein sequence ID" value="MEX0405807.1"/>
    <property type="molecule type" value="Genomic_DNA"/>
</dbReference>
<feature type="region of interest" description="Disordered" evidence="1">
    <location>
        <begin position="1"/>
        <end position="25"/>
    </location>
</feature>
<keyword evidence="4" id="KW-1185">Reference proteome</keyword>
<dbReference type="SUPFAM" id="SSF47802">
    <property type="entry name" value="DNA polymerase beta, N-terminal domain-like"/>
    <property type="match status" value="1"/>
</dbReference>
<dbReference type="InterPro" id="IPR010996">
    <property type="entry name" value="HHH_MUS81"/>
</dbReference>
<feature type="compositionally biased region" description="Basic and acidic residues" evidence="1">
    <location>
        <begin position="8"/>
        <end position="19"/>
    </location>
</feature>
<evidence type="ECO:0000313" key="4">
    <source>
        <dbReference type="Proteomes" id="UP001556692"/>
    </source>
</evidence>